<organism evidence="3 4">
    <name type="scientific">Pilimelia anulata</name>
    <dbReference type="NCBI Taxonomy" id="53371"/>
    <lineage>
        <taxon>Bacteria</taxon>
        <taxon>Bacillati</taxon>
        <taxon>Actinomycetota</taxon>
        <taxon>Actinomycetes</taxon>
        <taxon>Micromonosporales</taxon>
        <taxon>Micromonosporaceae</taxon>
        <taxon>Pilimelia</taxon>
    </lineage>
</organism>
<reference evidence="3" key="2">
    <citation type="submission" date="2020-09" db="EMBL/GenBank/DDBJ databases">
        <authorList>
            <person name="Sun Q."/>
            <person name="Ohkuma M."/>
        </authorList>
    </citation>
    <scope>NUCLEOTIDE SEQUENCE</scope>
    <source>
        <strain evidence="3">JCM 3090</strain>
    </source>
</reference>
<sequence>MTIHKLSVGDGYLYLTRNIAGGDVDKKRTQDAADYYTAEGNPPGTWIGRGAPLLGLAGQQVTEDQMRALYGHGQHPDVDRIIAEYLAQHANPEMGEKQIAALTAQARKAASLGRAFPDYEALEPLKQRVAERAARVVKETGRRPTEAEMKKIQREEASRGRGGVAGYDAVFAPVKSAALLWALDPREEVRQAIFDAHQDAKNSALAMLERDAAFTRTGAGGIAQVDTKGLIAVAFDHYDSRDGDPNLHTHVAISAKICGTDGKWRSLDGRALYRVTVAASEHYNTQFQAGVTARLGVGWVARTPHGKKQPIYEIDGIPAQVIDHFSRRRNRLYATYQELIDAYRVQHGKDPTPAVCHKLARRATLDTRDGKKPPRSLAGMRAEWTADLTKRFGRGAIQSVMDAVPGPGRRAPGQPVGEPDVPELASVVVGNVSEQKSTWCAANLHAEAERLIRAQGHATDPQAANILVEQVLDVAVKQLSISIEAPAMVPEPAELQRANGDSVFRQHGAARFTSTAVLAAEDRLLDAARTATNNGLPKVTVQAALAGFDRDAKYPLDAGQRELVTAFACSDALIAVGIGAAGTGKTTAMRAYLHTVKAHGRRIIPLATSASSAAVLASDLGVPAENLHKLLHEHLVGEHAEALWELADQPDALLPRQARQFALGAGDVILVDEAGMAGTANLDRLRAIAQRHGAVIRLLGDYRQLGAVESGGALRLIAHDVGAVELSVVHRFHNPAEAAATLKMRVGDNSALDFYEQNQRIKGGSAHAMLDAVYNGWQQDTAAGKVSIMCAATNHDVTALAARARLDRIARRQVEAAGVELRDGNLAGRGDWIVTRRNKRRFTLNRGRDWVRNGSCWTVVQRHDNGTLTVRSIEHNGTVRLPADYVAAHVELMYATTVHRAQGDTVDTTHALITDDVARENLYVAATRARAKTTLYTVTHQLLDLDEDLRIDKVRYDPDARAAREVLENIIALDTSELTATEAIRDNQHRAESLATLMPQMIHVAELAAEPRYRQLVLDTLGPEGADLVEDEAWGGIRSALLNAENNGWPAAQLLAAAAQRGPLTEARSPAKLLAWRLDHITNTRPAPPPLARPDADQADRYATLLERHTGTRPRTNLLTATPGALRTDTTTGNDDGHIGVDIEHLDRYAALAAHATATDPRTVAAHHAWPRLAAAIGAWHRAGRHPNQILSTADNDLDTFANAAAHYAQQHGVPAADQLTPALLRHHQTVTDVLGPELADQVRVQPGWTALHAALARAHRQGHDPKTLLATIASARTLDDAGSAAQVLAWRLNRYLTSQPAPTHTPGSAGAWATIAWTLAAHEHAGGTAEELLHTAPTGAKLHDLAAHITEQAQAAAAARRDDRAVPPWTPNVLPDAATNVDPHLRYLADSEQQIAARTTQLAEQTARERPTWAGALGEEPTTRHERNRWLRQLGIVAAYRDQQNITDDDPGHPLGPYVEAGKAGHRAYWHAARAIIDAQPTRRAAAGTVLGADDQQIATDTYLALPEGERRIVAATVIGRLGAIWYGDTTHPDEAITHPTYAPHLHRALRDHRHLTDPQGQPTQPAADTAPAGPPPPRPRRDPTPIRARDSRSTKTPRPTTEPAQPPKLLPPPRPQPRPGGPQPRP</sequence>
<dbReference type="InterPro" id="IPR014862">
    <property type="entry name" value="TrwC"/>
</dbReference>
<dbReference type="Pfam" id="PF08751">
    <property type="entry name" value="TrwC"/>
    <property type="match status" value="1"/>
</dbReference>
<dbReference type="Pfam" id="PF13604">
    <property type="entry name" value="AAA_30"/>
    <property type="match status" value="1"/>
</dbReference>
<dbReference type="NCBIfam" id="NF041492">
    <property type="entry name" value="MobF"/>
    <property type="match status" value="1"/>
</dbReference>
<evidence type="ECO:0000313" key="4">
    <source>
        <dbReference type="Proteomes" id="UP000649739"/>
    </source>
</evidence>
<dbReference type="SUPFAM" id="SSF55464">
    <property type="entry name" value="Origin of replication-binding domain, RBD-like"/>
    <property type="match status" value="1"/>
</dbReference>
<dbReference type="Gene3D" id="3.40.50.300">
    <property type="entry name" value="P-loop containing nucleotide triphosphate hydrolases"/>
    <property type="match status" value="2"/>
</dbReference>
<evidence type="ECO:0000313" key="3">
    <source>
        <dbReference type="EMBL" id="GGJ75560.1"/>
    </source>
</evidence>
<dbReference type="EMBL" id="BMQB01000001">
    <property type="protein sequence ID" value="GGJ75560.1"/>
    <property type="molecule type" value="Genomic_DNA"/>
</dbReference>
<dbReference type="SMART" id="SM00382">
    <property type="entry name" value="AAA"/>
    <property type="match status" value="1"/>
</dbReference>
<protein>
    <recommendedName>
        <fullName evidence="2">AAA+ ATPase domain-containing protein</fullName>
    </recommendedName>
</protein>
<gene>
    <name evidence="3" type="ORF">GCM10010123_01940</name>
</gene>
<dbReference type="RefSeq" id="WP_229783304.1">
    <property type="nucleotide sequence ID" value="NZ_BMQB01000001.1"/>
</dbReference>
<feature type="domain" description="AAA+ ATPase" evidence="2">
    <location>
        <begin position="572"/>
        <end position="815"/>
    </location>
</feature>
<feature type="compositionally biased region" description="Low complexity" evidence="1">
    <location>
        <begin position="1559"/>
        <end position="1573"/>
    </location>
</feature>
<evidence type="ECO:0000256" key="1">
    <source>
        <dbReference type="SAM" id="MobiDB-lite"/>
    </source>
</evidence>
<feature type="compositionally biased region" description="Basic and acidic residues" evidence="1">
    <location>
        <begin position="1581"/>
        <end position="1595"/>
    </location>
</feature>
<dbReference type="InterPro" id="IPR003593">
    <property type="entry name" value="AAA+_ATPase"/>
</dbReference>
<name>A0A8J3AYU3_9ACTN</name>
<reference evidence="3" key="1">
    <citation type="journal article" date="2014" name="Int. J. Syst. Evol. Microbiol.">
        <title>Complete genome sequence of Corynebacterium casei LMG S-19264T (=DSM 44701T), isolated from a smear-ripened cheese.</title>
        <authorList>
            <consortium name="US DOE Joint Genome Institute (JGI-PGF)"/>
            <person name="Walter F."/>
            <person name="Albersmeier A."/>
            <person name="Kalinowski J."/>
            <person name="Ruckert C."/>
        </authorList>
    </citation>
    <scope>NUCLEOTIDE SEQUENCE</scope>
    <source>
        <strain evidence="3">JCM 3090</strain>
    </source>
</reference>
<dbReference type="SUPFAM" id="SSF52540">
    <property type="entry name" value="P-loop containing nucleoside triphosphate hydrolases"/>
    <property type="match status" value="2"/>
</dbReference>
<comment type="caution">
    <text evidence="3">The sequence shown here is derived from an EMBL/GenBank/DDBJ whole genome shotgun (WGS) entry which is preliminary data.</text>
</comment>
<dbReference type="CDD" id="cd18809">
    <property type="entry name" value="SF1_C_RecD"/>
    <property type="match status" value="1"/>
</dbReference>
<feature type="region of interest" description="Disordered" evidence="1">
    <location>
        <begin position="1557"/>
        <end position="1628"/>
    </location>
</feature>
<dbReference type="InterPro" id="IPR027417">
    <property type="entry name" value="P-loop_NTPase"/>
</dbReference>
<dbReference type="Gene3D" id="2.30.30.940">
    <property type="match status" value="1"/>
</dbReference>
<accession>A0A8J3AYU3</accession>
<dbReference type="Proteomes" id="UP000649739">
    <property type="component" value="Unassembled WGS sequence"/>
</dbReference>
<feature type="compositionally biased region" description="Pro residues" evidence="1">
    <location>
        <begin position="1606"/>
        <end position="1628"/>
    </location>
</feature>
<evidence type="ECO:0000259" key="2">
    <source>
        <dbReference type="SMART" id="SM00382"/>
    </source>
</evidence>
<proteinExistence type="predicted"/>
<keyword evidence="4" id="KW-1185">Reference proteome</keyword>